<dbReference type="Proteomes" id="UP001152531">
    <property type="component" value="Unassembled WGS sequence"/>
</dbReference>
<evidence type="ECO:0000313" key="2">
    <source>
        <dbReference type="Proteomes" id="UP001152531"/>
    </source>
</evidence>
<name>A0ACA9Y6T0_9ASCO</name>
<sequence length="1072" mass="125689">MVKNTKTPDVKVLADGKVMKVQKTRQRKILSCVYCHSKKIKCSRVHPTCNNCEKSGMDCQYFINDRVSKGGKNRKSLIGNEDNANFNKSLSPEDDEEQIDQLDQLEDPLQNPIIEVNLKDKSNRLDDITTNFPSLSKTLLQTQMPNFYEDQTDRAGTPSEKEDQFSFGMSSFTFANYQPQSLDIIDRHPLTPSNINNVNKNSMNQRDFNRTNEVRNERNEPFNQNISSTNISSLFVKNPPNIYPQANVQNFMDQQRQYERNGSHDFHDASQLNQLNHHRDKISDIEIEDKSDNYQPMENTNSASTATFELNHHLAHTKNFLNGTNTYYDNENLLGDLENHLPNSKKRSYELIERYVKSVHLLLPIITTFEDFEIEHNKFWEECNPYDKDLNNSMTDFNILQFYTLYFPILYASTISEFEEYDNLLLNQEIDKYLKGFNKICQYYNYPHGLKTIPLLLGNVLIQSTSPNPSTMEMSQIIRYAKFLQMNKDPVNSLKIKKYEIVKFRRLLWWTIFGLDCLTSHNFCLAPVCRFEDFNVLLPDDEEPIYNDMNEVVGYKLNVSILSMNIKFKYDRILNELVQLLYSDDSKNLSIEKMNEVNNMITEYFEYIHISINKLNLYHEKNPPKSVNENNLVNFLKNHSWSYVDRALMLLHKKYLLNDNQRMKPTKIESKQSKPIKTEMDLLDQPTIFGGEEKERRMSNSYNINLTKPTNGILSFNDFENTFQNLPEANLIRNFIHSTDFNINLTFNQNINFSYKDLSNNLVPSLLHNLNDFLKYNDFLKFGKYNWYVKRTIPLDSIIMLFIVIIVKFKHQNIKFNELLVYVKLINKSLFILNRKWFKNEKYKRMLSLTNLTWELILKKFKILHLINKFTNSNFSVISNSKNKIFNKYEYFNYQLTGYINTTELFKTMKVAQPLLSIELSNKMNDHKVRYSITSSISPIDNINNHMDLSMSIATPLPIATPNPLDFMDSAATPSTLSKIQNTLLGNFHNDEQMVVNDMNSVESNELFQIENDFIVSKELCDKFPVDHHELSLLKSKIDFDLKNNYVDINDYCAFYISLEHVLGELMRFIGP</sequence>
<organism evidence="1 2">
    <name type="scientific">[Candida] jaroonii</name>
    <dbReference type="NCBI Taxonomy" id="467808"/>
    <lineage>
        <taxon>Eukaryota</taxon>
        <taxon>Fungi</taxon>
        <taxon>Dikarya</taxon>
        <taxon>Ascomycota</taxon>
        <taxon>Saccharomycotina</taxon>
        <taxon>Pichiomycetes</taxon>
        <taxon>Debaryomycetaceae</taxon>
        <taxon>Yamadazyma</taxon>
    </lineage>
</organism>
<keyword evidence="2" id="KW-1185">Reference proteome</keyword>
<accession>A0ACA9Y6T0</accession>
<dbReference type="EMBL" id="CALSDN010000004">
    <property type="protein sequence ID" value="CAH6720468.1"/>
    <property type="molecule type" value="Genomic_DNA"/>
</dbReference>
<comment type="caution">
    <text evidence="1">The sequence shown here is derived from an EMBL/GenBank/DDBJ whole genome shotgun (WGS) entry which is preliminary data.</text>
</comment>
<reference evidence="1" key="1">
    <citation type="submission" date="2022-06" db="EMBL/GenBank/DDBJ databases">
        <authorList>
            <person name="Legras J.-L."/>
            <person name="Devillers H."/>
            <person name="Grondin C."/>
        </authorList>
    </citation>
    <scope>NUCLEOTIDE SEQUENCE</scope>
    <source>
        <strain evidence="1">CLIB 1444</strain>
    </source>
</reference>
<evidence type="ECO:0000313" key="1">
    <source>
        <dbReference type="EMBL" id="CAH6720468.1"/>
    </source>
</evidence>
<gene>
    <name evidence="1" type="ORF">CLIB1444_04S00716</name>
</gene>
<proteinExistence type="predicted"/>
<protein>
    <submittedName>
        <fullName evidence="1">Uncharacterized protein</fullName>
    </submittedName>
</protein>